<dbReference type="AlphaFoldDB" id="A0A6G6Y2N1"/>
<sequence>MTAAPVLESARLCLRPIGPDDAEALHPALADADRMTWWSSAPHETLEETRRYLTFEQDVEAMRSWAITLPPSESAIGWVTVIRRRPAVAELGYLLTPEASGHGYAREAVARVLDRLFAVEGCRRVYADTDPDNRPSRRLLESLGFLHEGTLRAEWETHIGVRDSAIYGLLRDEWPGAVHPA</sequence>
<evidence type="ECO:0000313" key="2">
    <source>
        <dbReference type="EMBL" id="QIG79101.1"/>
    </source>
</evidence>
<dbReference type="Pfam" id="PF13302">
    <property type="entry name" value="Acetyltransf_3"/>
    <property type="match status" value="1"/>
</dbReference>
<name>A0A6G6Y2N1_9SPHN</name>
<dbReference type="KEGG" id="spzr:G5C33_04405"/>
<protein>
    <submittedName>
        <fullName evidence="2">GNAT family N-acetyltransferase</fullName>
    </submittedName>
</protein>
<gene>
    <name evidence="2" type="ORF">G5C33_04405</name>
</gene>
<feature type="domain" description="N-acetyltransferase" evidence="1">
    <location>
        <begin position="12"/>
        <end position="173"/>
    </location>
</feature>
<reference evidence="2 3" key="1">
    <citation type="submission" date="2020-02" db="EMBL/GenBank/DDBJ databases">
        <authorList>
            <person name="Zheng R.K."/>
            <person name="Sun C.M."/>
        </authorList>
    </citation>
    <scope>NUCLEOTIDE SEQUENCE [LARGE SCALE GENOMIC DNA]</scope>
    <source>
        <strain evidence="3">zrk23</strain>
    </source>
</reference>
<keyword evidence="3" id="KW-1185">Reference proteome</keyword>
<dbReference type="Gene3D" id="3.40.630.30">
    <property type="match status" value="1"/>
</dbReference>
<evidence type="ECO:0000259" key="1">
    <source>
        <dbReference type="PROSITE" id="PS51186"/>
    </source>
</evidence>
<accession>A0A6G6Y2N1</accession>
<evidence type="ECO:0000313" key="3">
    <source>
        <dbReference type="Proteomes" id="UP000501568"/>
    </source>
</evidence>
<dbReference type="InterPro" id="IPR016181">
    <property type="entry name" value="Acyl_CoA_acyltransferase"/>
</dbReference>
<dbReference type="InterPro" id="IPR000182">
    <property type="entry name" value="GNAT_dom"/>
</dbReference>
<dbReference type="SUPFAM" id="SSF55729">
    <property type="entry name" value="Acyl-CoA N-acyltransferases (Nat)"/>
    <property type="match status" value="1"/>
</dbReference>
<dbReference type="PANTHER" id="PTHR43792">
    <property type="entry name" value="GNAT FAMILY, PUTATIVE (AFU_ORTHOLOGUE AFUA_3G00765)-RELATED-RELATED"/>
    <property type="match status" value="1"/>
</dbReference>
<organism evidence="2 3">
    <name type="scientific">Stakelama tenebrarum</name>
    <dbReference type="NCBI Taxonomy" id="2711215"/>
    <lineage>
        <taxon>Bacteria</taxon>
        <taxon>Pseudomonadati</taxon>
        <taxon>Pseudomonadota</taxon>
        <taxon>Alphaproteobacteria</taxon>
        <taxon>Sphingomonadales</taxon>
        <taxon>Sphingomonadaceae</taxon>
        <taxon>Stakelama</taxon>
    </lineage>
</organism>
<keyword evidence="2" id="KW-0808">Transferase</keyword>
<dbReference type="InterPro" id="IPR051531">
    <property type="entry name" value="N-acetyltransferase"/>
</dbReference>
<dbReference type="Proteomes" id="UP000501568">
    <property type="component" value="Chromosome"/>
</dbReference>
<dbReference type="GO" id="GO:0016747">
    <property type="term" value="F:acyltransferase activity, transferring groups other than amino-acyl groups"/>
    <property type="evidence" value="ECO:0007669"/>
    <property type="project" value="InterPro"/>
</dbReference>
<dbReference type="RefSeq" id="WP_165326102.1">
    <property type="nucleotide sequence ID" value="NZ_CP049109.1"/>
</dbReference>
<dbReference type="EMBL" id="CP049109">
    <property type="protein sequence ID" value="QIG79101.1"/>
    <property type="molecule type" value="Genomic_DNA"/>
</dbReference>
<dbReference type="PROSITE" id="PS51186">
    <property type="entry name" value="GNAT"/>
    <property type="match status" value="1"/>
</dbReference>
<proteinExistence type="predicted"/>